<dbReference type="Gene3D" id="3.40.50.10810">
    <property type="entry name" value="Tandem AAA-ATPase domain"/>
    <property type="match status" value="1"/>
</dbReference>
<keyword evidence="4" id="KW-0732">Signal</keyword>
<evidence type="ECO:0000256" key="2">
    <source>
        <dbReference type="ARBA" id="ARBA00022801"/>
    </source>
</evidence>
<sequence length="130" mass="14539">MGMGKSLSVLALILHTLEAAHQWSSKPEVGLTDNWRSKPRCSATLIVASSDLMINEWVQELKKCVFGRFDFVTLSALKTIKYHGQNRERNAAVLGGADIVITTSHTFAAEASNTHLINEIEWYRLVLKKL</sequence>
<keyword evidence="1" id="KW-0547">Nucleotide-binding</keyword>
<dbReference type="InterPro" id="IPR050628">
    <property type="entry name" value="SNF2_RAD54_helicase_TF"/>
</dbReference>
<feature type="chain" id="PRO_5025614944" description="SNF2 N-terminal domain-containing protein" evidence="4">
    <location>
        <begin position="20"/>
        <end position="130"/>
    </location>
</feature>
<reference evidence="6" key="1">
    <citation type="journal article" date="2020" name="Stud. Mycol.">
        <title>101 Dothideomycetes genomes: a test case for predicting lifestyles and emergence of pathogens.</title>
        <authorList>
            <person name="Haridas S."/>
            <person name="Albert R."/>
            <person name="Binder M."/>
            <person name="Bloem J."/>
            <person name="Labutti K."/>
            <person name="Salamov A."/>
            <person name="Andreopoulos B."/>
            <person name="Baker S."/>
            <person name="Barry K."/>
            <person name="Bills G."/>
            <person name="Bluhm B."/>
            <person name="Cannon C."/>
            <person name="Castanera R."/>
            <person name="Culley D."/>
            <person name="Daum C."/>
            <person name="Ezra D."/>
            <person name="Gonzalez J."/>
            <person name="Henrissat B."/>
            <person name="Kuo A."/>
            <person name="Liang C."/>
            <person name="Lipzen A."/>
            <person name="Lutzoni F."/>
            <person name="Magnuson J."/>
            <person name="Mondo S."/>
            <person name="Nolan M."/>
            <person name="Ohm R."/>
            <person name="Pangilinan J."/>
            <person name="Park H.-J."/>
            <person name="Ramirez L."/>
            <person name="Alfaro M."/>
            <person name="Sun H."/>
            <person name="Tritt A."/>
            <person name="Yoshinaga Y."/>
            <person name="Zwiers L.-H."/>
            <person name="Turgeon B."/>
            <person name="Goodwin S."/>
            <person name="Spatafora J."/>
            <person name="Crous P."/>
            <person name="Grigoriev I."/>
        </authorList>
    </citation>
    <scope>NUCLEOTIDE SEQUENCE</scope>
    <source>
        <strain evidence="6">HMLAC05119</strain>
    </source>
</reference>
<evidence type="ECO:0000313" key="7">
    <source>
        <dbReference type="Proteomes" id="UP000800096"/>
    </source>
</evidence>
<dbReference type="GO" id="GO:0006281">
    <property type="term" value="P:DNA repair"/>
    <property type="evidence" value="ECO:0007669"/>
    <property type="project" value="TreeGrafter"/>
</dbReference>
<dbReference type="Pfam" id="PF00176">
    <property type="entry name" value="SNF2-rel_dom"/>
    <property type="match status" value="1"/>
</dbReference>
<accession>A0A6A5QJ70</accession>
<dbReference type="GO" id="GO:0005524">
    <property type="term" value="F:ATP binding"/>
    <property type="evidence" value="ECO:0007669"/>
    <property type="project" value="UniProtKB-KW"/>
</dbReference>
<keyword evidence="2" id="KW-0378">Hydrolase</keyword>
<dbReference type="AlphaFoldDB" id="A0A6A5QJ70"/>
<evidence type="ECO:0000313" key="6">
    <source>
        <dbReference type="EMBL" id="KAF1915503.1"/>
    </source>
</evidence>
<dbReference type="InterPro" id="IPR027417">
    <property type="entry name" value="P-loop_NTPase"/>
</dbReference>
<protein>
    <recommendedName>
        <fullName evidence="5">SNF2 N-terminal domain-containing protein</fullName>
    </recommendedName>
</protein>
<dbReference type="PANTHER" id="PTHR45626">
    <property type="entry name" value="TRANSCRIPTION TERMINATION FACTOR 2-RELATED"/>
    <property type="match status" value="1"/>
</dbReference>
<keyword evidence="3" id="KW-0067">ATP-binding</keyword>
<dbReference type="GO" id="GO:0005634">
    <property type="term" value="C:nucleus"/>
    <property type="evidence" value="ECO:0007669"/>
    <property type="project" value="TreeGrafter"/>
</dbReference>
<dbReference type="GO" id="GO:0016787">
    <property type="term" value="F:hydrolase activity"/>
    <property type="evidence" value="ECO:0007669"/>
    <property type="project" value="UniProtKB-KW"/>
</dbReference>
<feature type="signal peptide" evidence="4">
    <location>
        <begin position="1"/>
        <end position="19"/>
    </location>
</feature>
<keyword evidence="7" id="KW-1185">Reference proteome</keyword>
<dbReference type="Proteomes" id="UP000800096">
    <property type="component" value="Unassembled WGS sequence"/>
</dbReference>
<dbReference type="PANTHER" id="PTHR45626:SF52">
    <property type="entry name" value="SINGLE-STRANDED DNA-DEPENDENT ATPASE (EUROFUNG)"/>
    <property type="match status" value="1"/>
</dbReference>
<dbReference type="EMBL" id="ML979136">
    <property type="protein sequence ID" value="KAF1915503.1"/>
    <property type="molecule type" value="Genomic_DNA"/>
</dbReference>
<evidence type="ECO:0000256" key="3">
    <source>
        <dbReference type="ARBA" id="ARBA00022840"/>
    </source>
</evidence>
<organism evidence="6 7">
    <name type="scientific">Ampelomyces quisqualis</name>
    <name type="common">Powdery mildew agent</name>
    <dbReference type="NCBI Taxonomy" id="50730"/>
    <lineage>
        <taxon>Eukaryota</taxon>
        <taxon>Fungi</taxon>
        <taxon>Dikarya</taxon>
        <taxon>Ascomycota</taxon>
        <taxon>Pezizomycotina</taxon>
        <taxon>Dothideomycetes</taxon>
        <taxon>Pleosporomycetidae</taxon>
        <taxon>Pleosporales</taxon>
        <taxon>Pleosporineae</taxon>
        <taxon>Phaeosphaeriaceae</taxon>
        <taxon>Ampelomyces</taxon>
    </lineage>
</organism>
<dbReference type="SUPFAM" id="SSF52540">
    <property type="entry name" value="P-loop containing nucleoside triphosphate hydrolases"/>
    <property type="match status" value="1"/>
</dbReference>
<evidence type="ECO:0000259" key="5">
    <source>
        <dbReference type="Pfam" id="PF00176"/>
    </source>
</evidence>
<dbReference type="InterPro" id="IPR038718">
    <property type="entry name" value="SNF2-like_sf"/>
</dbReference>
<evidence type="ECO:0000256" key="1">
    <source>
        <dbReference type="ARBA" id="ARBA00022741"/>
    </source>
</evidence>
<feature type="domain" description="SNF2 N-terminal" evidence="5">
    <location>
        <begin position="1"/>
        <end position="128"/>
    </location>
</feature>
<proteinExistence type="predicted"/>
<dbReference type="GO" id="GO:0008094">
    <property type="term" value="F:ATP-dependent activity, acting on DNA"/>
    <property type="evidence" value="ECO:0007669"/>
    <property type="project" value="TreeGrafter"/>
</dbReference>
<name>A0A6A5QJ70_AMPQU</name>
<dbReference type="InterPro" id="IPR000330">
    <property type="entry name" value="SNF2_N"/>
</dbReference>
<gene>
    <name evidence="6" type="ORF">BDU57DRAFT_577216</name>
</gene>
<dbReference type="OrthoDB" id="3793567at2759"/>
<evidence type="ECO:0000256" key="4">
    <source>
        <dbReference type="SAM" id="SignalP"/>
    </source>
</evidence>